<dbReference type="PANTHER" id="PTHR33297:SF4">
    <property type="entry name" value="AMASTIN"/>
    <property type="match status" value="1"/>
</dbReference>
<dbReference type="VEuPathDB" id="TriTrypDB:LdBPK_100250.1"/>
<keyword evidence="1" id="KW-0472">Membrane</keyword>
<dbReference type="EMBL" id="CP029509">
    <property type="protein sequence ID" value="AYU76632.1"/>
    <property type="molecule type" value="Genomic_DNA"/>
</dbReference>
<reference evidence="2 3" key="1">
    <citation type="journal article" date="2018" name="Sci. Rep.">
        <title>A complete Leishmania donovani reference genome identifies novel genetic variations associated with virulence.</title>
        <authorList>
            <person name="Lypaczewski P."/>
            <person name="Hoshizaki J."/>
            <person name="Zhang W.-W."/>
            <person name="McCall L.-I."/>
            <person name="Torcivia-Rodriguez J."/>
            <person name="Simonyan V."/>
            <person name="Kaur A."/>
            <person name="Dewar K."/>
            <person name="Matlashewski G."/>
        </authorList>
    </citation>
    <scope>NUCLEOTIDE SEQUENCE [LARGE SCALE GENOMIC DNA]</scope>
    <source>
        <strain evidence="2 3">LdCL</strain>
    </source>
</reference>
<keyword evidence="3" id="KW-1185">Reference proteome</keyword>
<dbReference type="VEuPathDB" id="TriTrypDB:LdCL_100007800"/>
<evidence type="ECO:0000256" key="1">
    <source>
        <dbReference type="SAM" id="Phobius"/>
    </source>
</evidence>
<feature type="transmembrane region" description="Helical" evidence="1">
    <location>
        <begin position="306"/>
        <end position="328"/>
    </location>
</feature>
<dbReference type="AlphaFoldDB" id="A0A3S7WR28"/>
<sequence length="418" mass="46291">MAASYHREDRAETELVDQQPIEHFNPDLNNVSLTSSQADAKALEEAAGVDLRAVPEEHSGKCVMISWILFSSVSFIFMLAASLPVPWLKDGQGRKWTVWKDVNGTPWSKIECDHKRQLFQAMEAFTIVGCLLSLGSLVAGALQMMGRGHLGVMMLFGFLTVMVSLTDWALIVNQYHKHNCAGDQVYAAGINRLDAGFGLVFISFALMLFGIIALARWMSESLSLSDLHRTKYHSSALMSSFISGCVLTIATVGTAQNMWEHYDRKTSLKITYWGVEIYHRNEGLSENWPLSSYHCPQFTLHMRAGAVFSIISDAFLFFTFLFSVAAVYSRPCKWVTVGFGAVSWILLLVCSAITIAARYKTFCPSGVVPPSTAIYGAPLDTIEQRVNFKGFVITDGLGMIISAWCITTANLIYLVIKG</sequence>
<protein>
    <submittedName>
        <fullName evidence="2">Amastin surface glycoprotein, putative</fullName>
    </submittedName>
</protein>
<keyword evidence="1" id="KW-1133">Transmembrane helix</keyword>
<feature type="transmembrane region" description="Helical" evidence="1">
    <location>
        <begin position="235"/>
        <end position="255"/>
    </location>
</feature>
<dbReference type="PANTHER" id="PTHR33297">
    <property type="entry name" value="AMASTIN-LIKE SURFACE PROTEIN-LIKE PROTEIN-RELATED"/>
    <property type="match status" value="1"/>
</dbReference>
<feature type="transmembrane region" description="Helical" evidence="1">
    <location>
        <begin position="150"/>
        <end position="172"/>
    </location>
</feature>
<name>A0A3S7WR28_LEIDO</name>
<feature type="transmembrane region" description="Helical" evidence="1">
    <location>
        <begin position="193"/>
        <end position="215"/>
    </location>
</feature>
<proteinExistence type="predicted"/>
<feature type="transmembrane region" description="Helical" evidence="1">
    <location>
        <begin position="124"/>
        <end position="144"/>
    </location>
</feature>
<evidence type="ECO:0000313" key="3">
    <source>
        <dbReference type="Proteomes" id="UP000274082"/>
    </source>
</evidence>
<accession>A0A3S7WR28</accession>
<feature type="transmembrane region" description="Helical" evidence="1">
    <location>
        <begin position="64"/>
        <end position="85"/>
    </location>
</feature>
<dbReference type="OrthoDB" id="258050at2759"/>
<dbReference type="VEuPathDB" id="TriTrypDB:LDHU3_10.0380"/>
<gene>
    <name evidence="2" type="ORF">LdCL_100007800</name>
</gene>
<keyword evidence="1" id="KW-0812">Transmembrane</keyword>
<dbReference type="Pfam" id="PF07344">
    <property type="entry name" value="Amastin"/>
    <property type="match status" value="2"/>
</dbReference>
<organism evidence="2 3">
    <name type="scientific">Leishmania donovani</name>
    <dbReference type="NCBI Taxonomy" id="5661"/>
    <lineage>
        <taxon>Eukaryota</taxon>
        <taxon>Discoba</taxon>
        <taxon>Euglenozoa</taxon>
        <taxon>Kinetoplastea</taxon>
        <taxon>Metakinetoplastina</taxon>
        <taxon>Trypanosomatida</taxon>
        <taxon>Trypanosomatidae</taxon>
        <taxon>Leishmaniinae</taxon>
        <taxon>Leishmania</taxon>
    </lineage>
</organism>
<feature type="transmembrane region" description="Helical" evidence="1">
    <location>
        <begin position="397"/>
        <end position="416"/>
    </location>
</feature>
<evidence type="ECO:0000313" key="2">
    <source>
        <dbReference type="EMBL" id="AYU76632.1"/>
    </source>
</evidence>
<dbReference type="InterPro" id="IPR009944">
    <property type="entry name" value="Amastin"/>
</dbReference>
<feature type="transmembrane region" description="Helical" evidence="1">
    <location>
        <begin position="334"/>
        <end position="357"/>
    </location>
</feature>
<dbReference type="Proteomes" id="UP000274082">
    <property type="component" value="Chromosome 10"/>
</dbReference>